<protein>
    <submittedName>
        <fullName evidence="1">TBC1 domain family member 22A</fullName>
    </submittedName>
</protein>
<dbReference type="AlphaFoldDB" id="A0A4D9EGB6"/>
<organism evidence="1 2">
    <name type="scientific">Platysternon megacephalum</name>
    <name type="common">big-headed turtle</name>
    <dbReference type="NCBI Taxonomy" id="55544"/>
    <lineage>
        <taxon>Eukaryota</taxon>
        <taxon>Metazoa</taxon>
        <taxon>Chordata</taxon>
        <taxon>Craniata</taxon>
        <taxon>Vertebrata</taxon>
        <taxon>Euteleostomi</taxon>
        <taxon>Archelosauria</taxon>
        <taxon>Testudinata</taxon>
        <taxon>Testudines</taxon>
        <taxon>Cryptodira</taxon>
        <taxon>Durocryptodira</taxon>
        <taxon>Testudinoidea</taxon>
        <taxon>Platysternidae</taxon>
        <taxon>Platysternon</taxon>
    </lineage>
</organism>
<reference evidence="1 2" key="1">
    <citation type="submission" date="2019-04" db="EMBL/GenBank/DDBJ databases">
        <title>Draft genome of the big-headed turtle Platysternon megacephalum.</title>
        <authorList>
            <person name="Gong S."/>
        </authorList>
    </citation>
    <scope>NUCLEOTIDE SEQUENCE [LARGE SCALE GENOMIC DNA]</scope>
    <source>
        <strain evidence="1">DO16091913</strain>
        <tissue evidence="1">Muscle</tissue>
    </source>
</reference>
<name>A0A4D9EGB6_9SAUR</name>
<reference evidence="1 2" key="2">
    <citation type="submission" date="2019-04" db="EMBL/GenBank/DDBJ databases">
        <title>The genome sequence of big-headed turtle.</title>
        <authorList>
            <person name="Gong S."/>
        </authorList>
    </citation>
    <scope>NUCLEOTIDE SEQUENCE [LARGE SCALE GENOMIC DNA]</scope>
    <source>
        <strain evidence="1">DO16091913</strain>
        <tissue evidence="1">Muscle</tissue>
    </source>
</reference>
<keyword evidence="2" id="KW-1185">Reference proteome</keyword>
<gene>
    <name evidence="1" type="ORF">DR999_PMT09419</name>
</gene>
<evidence type="ECO:0000313" key="2">
    <source>
        <dbReference type="Proteomes" id="UP000297703"/>
    </source>
</evidence>
<accession>A0A4D9EGB6</accession>
<dbReference type="EMBL" id="QXTE01000079">
    <property type="protein sequence ID" value="TFK07765.1"/>
    <property type="molecule type" value="Genomic_DNA"/>
</dbReference>
<sequence>MGVIPFIGRRAQLPFHYFVFLLESHRLRGKDLYFDCPVLQYMKCSVAGTVNYFVLNFMKSESCSTKQYLVGTLKENCTVVGYELLMVREGKASKQVGNPCLATRCHLYSMSMTI</sequence>
<dbReference type="Proteomes" id="UP000297703">
    <property type="component" value="Unassembled WGS sequence"/>
</dbReference>
<evidence type="ECO:0000313" key="1">
    <source>
        <dbReference type="EMBL" id="TFK07765.1"/>
    </source>
</evidence>
<proteinExistence type="predicted"/>
<comment type="caution">
    <text evidence="1">The sequence shown here is derived from an EMBL/GenBank/DDBJ whole genome shotgun (WGS) entry which is preliminary data.</text>
</comment>